<reference evidence="3 4" key="1">
    <citation type="submission" date="2018-05" db="EMBL/GenBank/DDBJ databases">
        <title>Paenibacillus flagellatus sp. nov., isolated from selenium mineral soil.</title>
        <authorList>
            <person name="Dai X."/>
        </authorList>
    </citation>
    <scope>NUCLEOTIDE SEQUENCE [LARGE SCALE GENOMIC DNA]</scope>
    <source>
        <strain evidence="3 4">DXL2</strain>
    </source>
</reference>
<feature type="domain" description="DUF7309" evidence="2">
    <location>
        <begin position="2"/>
        <end position="126"/>
    </location>
</feature>
<proteinExistence type="predicted"/>
<dbReference type="InterPro" id="IPR055733">
    <property type="entry name" value="DUF7309"/>
</dbReference>
<evidence type="ECO:0000313" key="4">
    <source>
        <dbReference type="Proteomes" id="UP000247476"/>
    </source>
</evidence>
<dbReference type="InterPro" id="IPR054216">
    <property type="entry name" value="DUF6930"/>
</dbReference>
<accession>A0A2V5KCB6</accession>
<dbReference type="Pfam" id="PF23988">
    <property type="entry name" value="DUF7309"/>
    <property type="match status" value="1"/>
</dbReference>
<protein>
    <submittedName>
        <fullName evidence="3">Uncharacterized protein</fullName>
    </submittedName>
</protein>
<name>A0A2V5KCB6_9BACL</name>
<sequence length="288" mass="32139">MGEVFALNVYRGTEGLKGMLRMASGELRPDEMMVAQSCLMASFEDRDQLEKEDTSIIKQLGLKFRGAKAWPMFRTYDPGFVPWFLTGREQVVFLTAALEQASLLAGQHAKNPDALLPTPDGEYVVRVPETSGGVSTWTTRRLKPQEKARKASPVRTESTAVDELRLGRLHKAVQKLPTHWEVDLFHAPIPVGEGERPYYPLMLLIVDGHSGQILHAGMFEPWGERPDIGYELLELAERVQAAPRQVWALGEEVLATLEPVLRGLKIRGVVTDELPALEEARLGILMGF</sequence>
<evidence type="ECO:0000259" key="2">
    <source>
        <dbReference type="Pfam" id="PF23988"/>
    </source>
</evidence>
<gene>
    <name evidence="3" type="ORF">DLM86_02030</name>
</gene>
<dbReference type="Pfam" id="PF22007">
    <property type="entry name" value="DUF6930"/>
    <property type="match status" value="1"/>
</dbReference>
<comment type="caution">
    <text evidence="3">The sequence shown here is derived from an EMBL/GenBank/DDBJ whole genome shotgun (WGS) entry which is preliminary data.</text>
</comment>
<evidence type="ECO:0000313" key="3">
    <source>
        <dbReference type="EMBL" id="PYI57245.1"/>
    </source>
</evidence>
<dbReference type="AlphaFoldDB" id="A0A2V5KCB6"/>
<feature type="domain" description="DUF6930" evidence="1">
    <location>
        <begin position="166"/>
        <end position="283"/>
    </location>
</feature>
<dbReference type="Proteomes" id="UP000247476">
    <property type="component" value="Unassembled WGS sequence"/>
</dbReference>
<organism evidence="3 4">
    <name type="scientific">Paenibacillus flagellatus</name>
    <dbReference type="NCBI Taxonomy" id="2211139"/>
    <lineage>
        <taxon>Bacteria</taxon>
        <taxon>Bacillati</taxon>
        <taxon>Bacillota</taxon>
        <taxon>Bacilli</taxon>
        <taxon>Bacillales</taxon>
        <taxon>Paenibacillaceae</taxon>
        <taxon>Paenibacillus</taxon>
    </lineage>
</organism>
<keyword evidence="4" id="KW-1185">Reference proteome</keyword>
<evidence type="ECO:0000259" key="1">
    <source>
        <dbReference type="Pfam" id="PF22007"/>
    </source>
</evidence>
<dbReference type="EMBL" id="QJVJ01000001">
    <property type="protein sequence ID" value="PYI57245.1"/>
    <property type="molecule type" value="Genomic_DNA"/>
</dbReference>